<evidence type="ECO:0000256" key="1">
    <source>
        <dbReference type="ARBA" id="ARBA00022676"/>
    </source>
</evidence>
<keyword evidence="9" id="KW-1185">Reference proteome</keyword>
<comment type="catalytic activity">
    <reaction evidence="7">
        <text>dTDP-beta-L-rhamnose + L-arginyl-[protein] = N(omega)-(alpha-L-rhamnosyl)-L-arginyl-[protein] + dTDP + H(+)</text>
        <dbReference type="Rhea" id="RHEA:66692"/>
        <dbReference type="Rhea" id="RHEA-COMP:10532"/>
        <dbReference type="Rhea" id="RHEA-COMP:17096"/>
        <dbReference type="ChEBI" id="CHEBI:15378"/>
        <dbReference type="ChEBI" id="CHEBI:29965"/>
        <dbReference type="ChEBI" id="CHEBI:57510"/>
        <dbReference type="ChEBI" id="CHEBI:58369"/>
        <dbReference type="ChEBI" id="CHEBI:167445"/>
    </reaction>
    <physiologicalReaction direction="left-to-right" evidence="7">
        <dbReference type="Rhea" id="RHEA:66693"/>
    </physiologicalReaction>
</comment>
<dbReference type="Proteomes" id="UP001212189">
    <property type="component" value="Chromosome"/>
</dbReference>
<reference evidence="8 9" key="1">
    <citation type="submission" date="2022-12" db="EMBL/GenBank/DDBJ databases">
        <title>Coexistence and Characterization of a Novel Tigecycline Resistance gene tet(X) variant and blaNDM-1 in a Pseudomonas caeni Isolate of Chicken Origin.</title>
        <authorList>
            <person name="Lu X."/>
            <person name="Zhang L."/>
            <person name="Li R."/>
            <person name="Wang Z."/>
        </authorList>
    </citation>
    <scope>NUCLEOTIDE SEQUENCE [LARGE SCALE GENOMIC DNA]</scope>
    <source>
        <strain evidence="8 9">CE14</strain>
    </source>
</reference>
<evidence type="ECO:0000256" key="5">
    <source>
        <dbReference type="ARBA" id="ARBA00024416"/>
    </source>
</evidence>
<dbReference type="RefSeq" id="WP_269817456.1">
    <property type="nucleotide sequence ID" value="NZ_CP114976.1"/>
</dbReference>
<proteinExistence type="inferred from homology"/>
<comment type="similarity">
    <text evidence="4">Belongs to the glycosyltransferase 104 family.</text>
</comment>
<keyword evidence="8" id="KW-0648">Protein biosynthesis</keyword>
<dbReference type="EMBL" id="CP114976">
    <property type="protein sequence ID" value="WBE24512.1"/>
    <property type="molecule type" value="Genomic_DNA"/>
</dbReference>
<keyword evidence="8" id="KW-0251">Elongation factor</keyword>
<name>A0AAE9VNE4_9GAMM</name>
<organism evidence="8 9">
    <name type="scientific">Denitrificimonas caeni</name>
    <dbReference type="NCBI Taxonomy" id="521720"/>
    <lineage>
        <taxon>Bacteria</taxon>
        <taxon>Pseudomonadati</taxon>
        <taxon>Pseudomonadota</taxon>
        <taxon>Gammaproteobacteria</taxon>
        <taxon>Pseudomonadales</taxon>
        <taxon>Pseudomonadaceae</taxon>
        <taxon>Denitrificimonas</taxon>
    </lineage>
</organism>
<evidence type="ECO:0000313" key="8">
    <source>
        <dbReference type="EMBL" id="WBE24512.1"/>
    </source>
</evidence>
<dbReference type="InterPro" id="IPR016633">
    <property type="entry name" value="EarP"/>
</dbReference>
<gene>
    <name evidence="8" type="primary">earP</name>
    <name evidence="8" type="ORF">O6P33_09015</name>
</gene>
<dbReference type="GO" id="GO:0106361">
    <property type="term" value="F:protein-arginine rhamnosyltransferase activity"/>
    <property type="evidence" value="ECO:0007669"/>
    <property type="project" value="InterPro"/>
</dbReference>
<keyword evidence="1" id="KW-0328">Glycosyltransferase</keyword>
<sequence>MRATWDIFCRVIDNFGDIGVTWRLAQQLQREQGFAVRLWVDDVVSFNKICPAVQLGVDQQGLAGVLICHWREGLISAQSESADVVIEAFACQLPEHYIALMRAKQQVLWLNLEYLTAEPWAAQCHTLPSLQSGGLQKYFFFPGFTEDTGGLLREQGLLAQRNDFFASDSLAQAFLATVQVQPLPGERLISLFAYANQGLPSLLQALSNDTRRNRVLLLPGPLQSSVAQWFAEQSLQVGRSYQKNNLTLQLLPYIEQEQFDQLLWCCDLNCVRGEDSFVRAQWAGKPMLWHIYPQEEGAHLLKLKAFFTLYSDALDDDSVQALKHLWQAWNQQADMGAAWALFTAHEEKLQSHAMRWLAQQNNYPDLATKLASFYEKWL</sequence>
<comment type="function">
    <text evidence="3">Protein-arginine rhamnosyltransferase that catalyzes the transfer of a single rhamnose to elongation factor P (EF-P) on 'Lys-32', a modification required for EF-P-dependent rescue of polyproline stalled ribosomes.</text>
</comment>
<dbReference type="PIRSF" id="PIRSF015557">
    <property type="entry name" value="UCP015557"/>
    <property type="match status" value="1"/>
</dbReference>
<evidence type="ECO:0000256" key="6">
    <source>
        <dbReference type="ARBA" id="ARBA00030025"/>
    </source>
</evidence>
<accession>A0AAE9VNE4</accession>
<protein>
    <recommendedName>
        <fullName evidence="5">Protein-arginine rhamnosyltransferase</fullName>
    </recommendedName>
    <alternativeName>
        <fullName evidence="6">EF-P arginine rhamnosyltransferase</fullName>
    </alternativeName>
</protein>
<evidence type="ECO:0000313" key="9">
    <source>
        <dbReference type="Proteomes" id="UP001212189"/>
    </source>
</evidence>
<dbReference type="NCBIfam" id="TIGR03837">
    <property type="entry name" value="efp_Arg_rhamno"/>
    <property type="match status" value="1"/>
</dbReference>
<evidence type="ECO:0000256" key="3">
    <source>
        <dbReference type="ARBA" id="ARBA00024303"/>
    </source>
</evidence>
<evidence type="ECO:0000256" key="7">
    <source>
        <dbReference type="ARBA" id="ARBA00048472"/>
    </source>
</evidence>
<dbReference type="GO" id="GO:0003746">
    <property type="term" value="F:translation elongation factor activity"/>
    <property type="evidence" value="ECO:0007669"/>
    <property type="project" value="UniProtKB-KW"/>
</dbReference>
<keyword evidence="2" id="KW-0808">Transferase</keyword>
<dbReference type="Pfam" id="PF10093">
    <property type="entry name" value="EarP"/>
    <property type="match status" value="1"/>
</dbReference>
<dbReference type="KEGG" id="dce:O6P33_09015"/>
<dbReference type="AlphaFoldDB" id="A0AAE9VNE4"/>
<evidence type="ECO:0000256" key="4">
    <source>
        <dbReference type="ARBA" id="ARBA00024346"/>
    </source>
</evidence>
<evidence type="ECO:0000256" key="2">
    <source>
        <dbReference type="ARBA" id="ARBA00022679"/>
    </source>
</evidence>